<protein>
    <submittedName>
        <fullName evidence="1">Uncharacterized protein</fullName>
    </submittedName>
</protein>
<proteinExistence type="predicted"/>
<gene>
    <name evidence="1" type="ORF">FHETE_9636</name>
</gene>
<dbReference type="AlphaFoldDB" id="A0A8H5SWR8"/>
<evidence type="ECO:0000313" key="2">
    <source>
        <dbReference type="Proteomes" id="UP000567885"/>
    </source>
</evidence>
<reference evidence="1 2" key="1">
    <citation type="submission" date="2020-05" db="EMBL/GenBank/DDBJ databases">
        <title>Identification and distribution of gene clusters putatively required for synthesis of sphingolipid metabolism inhibitors in phylogenetically diverse species of the filamentous fungus Fusarium.</title>
        <authorList>
            <person name="Kim H.-S."/>
            <person name="Busman M."/>
            <person name="Brown D.W."/>
            <person name="Divon H."/>
            <person name="Uhlig S."/>
            <person name="Proctor R.H."/>
        </authorList>
    </citation>
    <scope>NUCLEOTIDE SEQUENCE [LARGE SCALE GENOMIC DNA]</scope>
    <source>
        <strain evidence="1 2">NRRL 20693</strain>
    </source>
</reference>
<organism evidence="1 2">
    <name type="scientific">Fusarium heterosporum</name>
    <dbReference type="NCBI Taxonomy" id="42747"/>
    <lineage>
        <taxon>Eukaryota</taxon>
        <taxon>Fungi</taxon>
        <taxon>Dikarya</taxon>
        <taxon>Ascomycota</taxon>
        <taxon>Pezizomycotina</taxon>
        <taxon>Sordariomycetes</taxon>
        <taxon>Hypocreomycetidae</taxon>
        <taxon>Hypocreales</taxon>
        <taxon>Nectriaceae</taxon>
        <taxon>Fusarium</taxon>
        <taxon>Fusarium heterosporum species complex</taxon>
    </lineage>
</organism>
<dbReference type="EMBL" id="JAAGWQ010000225">
    <property type="protein sequence ID" value="KAF5659008.1"/>
    <property type="molecule type" value="Genomic_DNA"/>
</dbReference>
<name>A0A8H5SWR8_FUSHE</name>
<accession>A0A8H5SWR8</accession>
<sequence>MQNDDDLVLVMNENKDIADLIKNMAAGDYSDKQIKNVLSRLLSNIKIHPTKHIRTTDNVIYDVWRSYFKPINALRQLREGNFLAARMTLFLGNIFVYTHGVSNRFHGNADSEAQKSARLYGFCTELDDILLGHLTAFWTSGAGIETFDWVFTDQIRQVGRSIDEMLSPQDLMRVISPEANGHTFFYKRSRSDHDWTLYDGPMPRWDNGDGDTDKFYWKVDGSDGPIRQRVFYSLVNDDGRQHSKYIWIFTRSRQFCFDARQISEARLGRQRHELVDKILVRQKIPREIQALILEYLPYREEFPYLRDLDIAKAYAPFPEVGEWCLSCEDLVIDSSIKCTCPRQTLHVWNLALRRFHTFHMTGFNKWSLCVHGIDCPGHHDRKDNEWVVDTNAAFIKYVEKEVAKENGLSLDQAGFGPADKIILKDRAEDQKRRRRLNKGAGIYKDAMEEWRVMGGLGGLVNCMLHGRVIIGGYRTGVSNRLAKCTDRYKTISAEWALGENLIATRIAQRTISDFHTSQGTCEFCQWS</sequence>
<dbReference type="Proteomes" id="UP000567885">
    <property type="component" value="Unassembled WGS sequence"/>
</dbReference>
<dbReference type="OrthoDB" id="5216135at2759"/>
<keyword evidence="2" id="KW-1185">Reference proteome</keyword>
<evidence type="ECO:0000313" key="1">
    <source>
        <dbReference type="EMBL" id="KAF5659008.1"/>
    </source>
</evidence>
<comment type="caution">
    <text evidence="1">The sequence shown here is derived from an EMBL/GenBank/DDBJ whole genome shotgun (WGS) entry which is preliminary data.</text>
</comment>